<dbReference type="EnsemblMetazoa" id="PPA41763.1">
    <property type="protein sequence ID" value="PPA41763.1"/>
    <property type="gene ID" value="WBGene00280132"/>
</dbReference>
<evidence type="ECO:0000313" key="2">
    <source>
        <dbReference type="Proteomes" id="UP000005239"/>
    </source>
</evidence>
<proteinExistence type="predicted"/>
<organism evidence="1 2">
    <name type="scientific">Pristionchus pacificus</name>
    <name type="common">Parasitic nematode worm</name>
    <dbReference type="NCBI Taxonomy" id="54126"/>
    <lineage>
        <taxon>Eukaryota</taxon>
        <taxon>Metazoa</taxon>
        <taxon>Ecdysozoa</taxon>
        <taxon>Nematoda</taxon>
        <taxon>Chromadorea</taxon>
        <taxon>Rhabditida</taxon>
        <taxon>Rhabditina</taxon>
        <taxon>Diplogasteromorpha</taxon>
        <taxon>Diplogasteroidea</taxon>
        <taxon>Neodiplogasteridae</taxon>
        <taxon>Pristionchus</taxon>
    </lineage>
</organism>
<accession>A0A2A6CQ69</accession>
<keyword evidence="2" id="KW-1185">Reference proteome</keyword>
<dbReference type="AlphaFoldDB" id="A0A2A6CQ69"/>
<name>A0A2A6CQ69_PRIPA</name>
<dbReference type="Proteomes" id="UP000005239">
    <property type="component" value="Unassembled WGS sequence"/>
</dbReference>
<accession>A0A8R1YZE7</accession>
<sequence length="61" mass="7088">VPILRHRLFLYQTPTRSPTIEKIPLQCNLKIMIPFFGQRSLRNLNNLSCYGGHGQWVGKHV</sequence>
<reference evidence="1" key="2">
    <citation type="submission" date="2022-06" db="UniProtKB">
        <authorList>
            <consortium name="EnsemblMetazoa"/>
        </authorList>
    </citation>
    <scope>IDENTIFICATION</scope>
    <source>
        <strain evidence="1">PS312</strain>
    </source>
</reference>
<evidence type="ECO:0000313" key="1">
    <source>
        <dbReference type="EnsemblMetazoa" id="PPA41763.1"/>
    </source>
</evidence>
<reference evidence="2" key="1">
    <citation type="journal article" date="2008" name="Nat. Genet.">
        <title>The Pristionchus pacificus genome provides a unique perspective on nematode lifestyle and parasitism.</title>
        <authorList>
            <person name="Dieterich C."/>
            <person name="Clifton S.W."/>
            <person name="Schuster L.N."/>
            <person name="Chinwalla A."/>
            <person name="Delehaunty K."/>
            <person name="Dinkelacker I."/>
            <person name="Fulton L."/>
            <person name="Fulton R."/>
            <person name="Godfrey J."/>
            <person name="Minx P."/>
            <person name="Mitreva M."/>
            <person name="Roeseler W."/>
            <person name="Tian H."/>
            <person name="Witte H."/>
            <person name="Yang S.P."/>
            <person name="Wilson R.K."/>
            <person name="Sommer R.J."/>
        </authorList>
    </citation>
    <scope>NUCLEOTIDE SEQUENCE [LARGE SCALE GENOMIC DNA]</scope>
    <source>
        <strain evidence="2">PS312</strain>
    </source>
</reference>
<gene>
    <name evidence="1" type="primary">WBGene00280132</name>
</gene>
<protein>
    <submittedName>
        <fullName evidence="1">Uncharacterized protein</fullName>
    </submittedName>
</protein>